<dbReference type="PANTHER" id="PTHR42939:SF1">
    <property type="entry name" value="ABC TRANSPORTER ATP-BINDING PROTEIN ALBC-RELATED"/>
    <property type="match status" value="1"/>
</dbReference>
<reference evidence="5 6" key="1">
    <citation type="submission" date="2018-08" db="EMBL/GenBank/DDBJ databases">
        <title>Genome analysis of the thermophilic bacterium of the candidate phylum Aminicenantes from deep subsurface aquifer revealed its physiology and ecological role.</title>
        <authorList>
            <person name="Kadnikov V.V."/>
            <person name="Mardanov A.V."/>
            <person name="Beletsky A.V."/>
            <person name="Karnachuk O.V."/>
            <person name="Ravin N.V."/>
        </authorList>
    </citation>
    <scope>NUCLEOTIDE SEQUENCE [LARGE SCALE GENOMIC DNA]</scope>
    <source>
        <strain evidence="5">BY38</strain>
    </source>
</reference>
<dbReference type="Gene3D" id="3.40.50.300">
    <property type="entry name" value="P-loop containing nucleotide triphosphate hydrolases"/>
    <property type="match status" value="1"/>
</dbReference>
<dbReference type="GO" id="GO:0005524">
    <property type="term" value="F:ATP binding"/>
    <property type="evidence" value="ECO:0007669"/>
    <property type="project" value="UniProtKB-KW"/>
</dbReference>
<dbReference type="PROSITE" id="PS50893">
    <property type="entry name" value="ABC_TRANSPORTER_2"/>
    <property type="match status" value="1"/>
</dbReference>
<dbReference type="InterPro" id="IPR027417">
    <property type="entry name" value="P-loop_NTPase"/>
</dbReference>
<evidence type="ECO:0000313" key="6">
    <source>
        <dbReference type="Proteomes" id="UP000257323"/>
    </source>
</evidence>
<proteinExistence type="predicted"/>
<dbReference type="InterPro" id="IPR003593">
    <property type="entry name" value="AAA+_ATPase"/>
</dbReference>
<dbReference type="CDD" id="cd03230">
    <property type="entry name" value="ABC_DR_subfamily_A"/>
    <property type="match status" value="1"/>
</dbReference>
<dbReference type="InterPro" id="IPR051782">
    <property type="entry name" value="ABC_Transporter_VariousFunc"/>
</dbReference>
<protein>
    <submittedName>
        <fullName evidence="5">ABC transporter, ATP-binding protein</fullName>
    </submittedName>
</protein>
<dbReference type="Pfam" id="PF00005">
    <property type="entry name" value="ABC_tran"/>
    <property type="match status" value="1"/>
</dbReference>
<gene>
    <name evidence="5" type="ORF">OP8BY_1564</name>
</gene>
<feature type="domain" description="ABC transporter" evidence="4">
    <location>
        <begin position="5"/>
        <end position="239"/>
    </location>
</feature>
<dbReference type="EMBL" id="QUAH01000003">
    <property type="protein sequence ID" value="RFT16386.1"/>
    <property type="molecule type" value="Genomic_DNA"/>
</dbReference>
<name>A0A3E2BP27_9BACT</name>
<evidence type="ECO:0000256" key="1">
    <source>
        <dbReference type="ARBA" id="ARBA00022448"/>
    </source>
</evidence>
<dbReference type="InterPro" id="IPR003439">
    <property type="entry name" value="ABC_transporter-like_ATP-bd"/>
</dbReference>
<dbReference type="AlphaFoldDB" id="A0A3E2BP27"/>
<keyword evidence="2" id="KW-0547">Nucleotide-binding</keyword>
<dbReference type="GO" id="GO:0016887">
    <property type="term" value="F:ATP hydrolysis activity"/>
    <property type="evidence" value="ECO:0007669"/>
    <property type="project" value="InterPro"/>
</dbReference>
<evidence type="ECO:0000256" key="2">
    <source>
        <dbReference type="ARBA" id="ARBA00022741"/>
    </source>
</evidence>
<accession>A0A3E2BP27</accession>
<evidence type="ECO:0000313" key="5">
    <source>
        <dbReference type="EMBL" id="RFT16386.1"/>
    </source>
</evidence>
<dbReference type="PANTHER" id="PTHR42939">
    <property type="entry name" value="ABC TRANSPORTER ATP-BINDING PROTEIN ALBC-RELATED"/>
    <property type="match status" value="1"/>
</dbReference>
<comment type="caution">
    <text evidence="5">The sequence shown here is derived from an EMBL/GenBank/DDBJ whole genome shotgun (WGS) entry which is preliminary data.</text>
</comment>
<dbReference type="SUPFAM" id="SSF52540">
    <property type="entry name" value="P-loop containing nucleoside triphosphate hydrolases"/>
    <property type="match status" value="1"/>
</dbReference>
<sequence length="305" mass="34093">MGRVLELENVHKAYKLGFIPKKKPVLKGVSFHVNQGEIFGYLGPNGAGKTTTIKCILNLIFPDAGRITIFGEDSLRPRARQKVGFLPENPYFYDYLTGREFLAFYADLLGIHGQAREDKIGYFLKLVGMERAADLQLRKYSRGMLQRIGLAQALLNDPALVILDEPMGGLDPIGRKEFRDIIVNLKKEGKTVFLSSHILQDIEMICDRVAIILAGEIINQGYLGDLISEKVLFTEIIIGGVPAAEFDHLGESVSTSGDRVLLKVYEEEKIDQVLSLVQQKKGKIISLIPRTETLEDIFVNMVKSQ</sequence>
<keyword evidence="3 5" id="KW-0067">ATP-binding</keyword>
<dbReference type="Proteomes" id="UP000257323">
    <property type="component" value="Unassembled WGS sequence"/>
</dbReference>
<keyword evidence="1" id="KW-0813">Transport</keyword>
<evidence type="ECO:0000259" key="4">
    <source>
        <dbReference type="PROSITE" id="PS50893"/>
    </source>
</evidence>
<dbReference type="SMART" id="SM00382">
    <property type="entry name" value="AAA"/>
    <property type="match status" value="1"/>
</dbReference>
<organism evidence="5 6">
    <name type="scientific">Candidatus Saccharicenans subterraneus</name>
    <dbReference type="NCBI Taxonomy" id="2508984"/>
    <lineage>
        <taxon>Bacteria</taxon>
        <taxon>Candidatus Aminicenantota</taxon>
        <taxon>Candidatus Aminicenantia</taxon>
        <taxon>Candidatus Aminicenantales</taxon>
        <taxon>Candidatus Saccharicenantaceae</taxon>
        <taxon>Candidatus Saccharicenans</taxon>
    </lineage>
</organism>
<evidence type="ECO:0000256" key="3">
    <source>
        <dbReference type="ARBA" id="ARBA00022840"/>
    </source>
</evidence>